<evidence type="ECO:0000313" key="6">
    <source>
        <dbReference type="Proteomes" id="UP000198854"/>
    </source>
</evidence>
<evidence type="ECO:0000256" key="2">
    <source>
        <dbReference type="SAM" id="Phobius"/>
    </source>
</evidence>
<dbReference type="OrthoDB" id="9813518at2"/>
<feature type="transmembrane region" description="Helical" evidence="2">
    <location>
        <begin position="82"/>
        <end position="109"/>
    </location>
</feature>
<dbReference type="AlphaFoldDB" id="A0A1G8A135"/>
<comment type="subcellular location">
    <subcellularLocation>
        <location evidence="1">Cell membrane</location>
        <topology evidence="1">Multi-pass membrane protein</topology>
    </subcellularLocation>
</comment>
<dbReference type="GO" id="GO:0034220">
    <property type="term" value="P:monoatomic ion transmembrane transport"/>
    <property type="evidence" value="ECO:0007669"/>
    <property type="project" value="UniProtKB-KW"/>
</dbReference>
<dbReference type="SUPFAM" id="SSF51735">
    <property type="entry name" value="NAD(P)-binding Rossmann-fold domains"/>
    <property type="match status" value="1"/>
</dbReference>
<protein>
    <submittedName>
        <fullName evidence="5">Voltage-gated potassium channel</fullName>
    </submittedName>
</protein>
<dbReference type="Gene3D" id="3.40.50.720">
    <property type="entry name" value="NAD(P)-binding Rossmann-like Domain"/>
    <property type="match status" value="1"/>
</dbReference>
<dbReference type="SUPFAM" id="SSF81324">
    <property type="entry name" value="Voltage-gated potassium channels"/>
    <property type="match status" value="1"/>
</dbReference>
<feature type="domain" description="RCK N-terminal" evidence="3">
    <location>
        <begin position="124"/>
        <end position="233"/>
    </location>
</feature>
<dbReference type="Gene3D" id="1.10.287.70">
    <property type="match status" value="1"/>
</dbReference>
<keyword evidence="6" id="KW-1185">Reference proteome</keyword>
<proteinExistence type="predicted"/>
<dbReference type="RefSeq" id="WP_093272717.1">
    <property type="nucleotide sequence ID" value="NZ_FNDD01000009.1"/>
</dbReference>
<accession>A0A1G8A135</accession>
<keyword evidence="2" id="KW-0812">Transmembrane</keyword>
<keyword evidence="5" id="KW-0406">Ion transport</keyword>
<feature type="transmembrane region" description="Helical" evidence="2">
    <location>
        <begin position="20"/>
        <end position="42"/>
    </location>
</feature>
<dbReference type="Proteomes" id="UP000198854">
    <property type="component" value="Unassembled WGS sequence"/>
</dbReference>
<keyword evidence="5" id="KW-0813">Transport</keyword>
<evidence type="ECO:0000259" key="4">
    <source>
        <dbReference type="Pfam" id="PF07885"/>
    </source>
</evidence>
<dbReference type="Pfam" id="PF02254">
    <property type="entry name" value="TrkA_N"/>
    <property type="match status" value="1"/>
</dbReference>
<evidence type="ECO:0000313" key="5">
    <source>
        <dbReference type="EMBL" id="SDH14561.1"/>
    </source>
</evidence>
<evidence type="ECO:0000259" key="3">
    <source>
        <dbReference type="Pfam" id="PF02254"/>
    </source>
</evidence>
<dbReference type="InterPro" id="IPR013099">
    <property type="entry name" value="K_chnl_dom"/>
</dbReference>
<sequence>MKFVITFWDKYAAKYLEQIARLNVIVLILIYLTITFIGYKICGETSLISDVHHFIYYMVVTASTTGYGDAAPTTPQGEIFTAVWVIPFALGLFGLSIGKGAFFLSQILYRRYRGKHMLTLKNHIVILGYSKTRTAHLVRMLQREEKGRREIVLVSVELEENPFDDSIHFISADSFTEEADLARANIREASCIVVDLDLDDATLTVALFASTLNKKADLVANFVDEVKCRILTQHIPNAECISGLGTELLAKSVIDSGSSFVHSELVSAHKGQTQYSIKVPNDASSFALADVFMSFKVNHEATVIAIRKAREVNVTINAKLDALVNPGDQLFYIADERVNFNDWPSK</sequence>
<dbReference type="InterPro" id="IPR050721">
    <property type="entry name" value="Trk_Ktr_HKT_K-transport"/>
</dbReference>
<dbReference type="InterPro" id="IPR003148">
    <property type="entry name" value="RCK_N"/>
</dbReference>
<keyword evidence="2" id="KW-0472">Membrane</keyword>
<feature type="domain" description="Potassium channel" evidence="4">
    <location>
        <begin position="27"/>
        <end position="101"/>
    </location>
</feature>
<organism evidence="5 6">
    <name type="scientific">Vibrio xiamenensis</name>
    <dbReference type="NCBI Taxonomy" id="861298"/>
    <lineage>
        <taxon>Bacteria</taxon>
        <taxon>Pseudomonadati</taxon>
        <taxon>Pseudomonadota</taxon>
        <taxon>Gammaproteobacteria</taxon>
        <taxon>Vibrionales</taxon>
        <taxon>Vibrionaceae</taxon>
        <taxon>Vibrio</taxon>
    </lineage>
</organism>
<reference evidence="5 6" key="1">
    <citation type="submission" date="2016-10" db="EMBL/GenBank/DDBJ databases">
        <authorList>
            <person name="de Groot N.N."/>
        </authorList>
    </citation>
    <scope>NUCLEOTIDE SEQUENCE [LARGE SCALE GENOMIC DNA]</scope>
    <source>
        <strain evidence="5 6">CGMCC 1.10228</strain>
    </source>
</reference>
<dbReference type="EMBL" id="FNDD01000009">
    <property type="protein sequence ID" value="SDH14561.1"/>
    <property type="molecule type" value="Genomic_DNA"/>
</dbReference>
<dbReference type="PANTHER" id="PTHR43833:SF9">
    <property type="entry name" value="POTASSIUM CHANNEL PROTEIN YUGO-RELATED"/>
    <property type="match status" value="1"/>
</dbReference>
<evidence type="ECO:0000256" key="1">
    <source>
        <dbReference type="ARBA" id="ARBA00004651"/>
    </source>
</evidence>
<dbReference type="GO" id="GO:0005886">
    <property type="term" value="C:plasma membrane"/>
    <property type="evidence" value="ECO:0007669"/>
    <property type="project" value="UniProtKB-SubCell"/>
</dbReference>
<gene>
    <name evidence="5" type="ORF">SAMN04488136_10979</name>
</gene>
<dbReference type="STRING" id="861298.SAMN04488136_10979"/>
<dbReference type="GO" id="GO:0006813">
    <property type="term" value="P:potassium ion transport"/>
    <property type="evidence" value="ECO:0007669"/>
    <property type="project" value="InterPro"/>
</dbReference>
<dbReference type="Pfam" id="PF07885">
    <property type="entry name" value="Ion_trans_2"/>
    <property type="match status" value="1"/>
</dbReference>
<dbReference type="PANTHER" id="PTHR43833">
    <property type="entry name" value="POTASSIUM CHANNEL PROTEIN 2-RELATED-RELATED"/>
    <property type="match status" value="1"/>
</dbReference>
<name>A0A1G8A135_9VIBR</name>
<dbReference type="InterPro" id="IPR036291">
    <property type="entry name" value="NAD(P)-bd_dom_sf"/>
</dbReference>
<keyword evidence="2" id="KW-1133">Transmembrane helix</keyword>
<keyword evidence="5" id="KW-0407">Ion channel</keyword>